<evidence type="ECO:0000256" key="10">
    <source>
        <dbReference type="SAM" id="MobiDB-lite"/>
    </source>
</evidence>
<dbReference type="PANTHER" id="PTHR35794">
    <property type="entry name" value="CELL DIVISION PROTEIN DIVIVA"/>
    <property type="match status" value="1"/>
</dbReference>
<dbReference type="GO" id="GO:0051301">
    <property type="term" value="P:cell division"/>
    <property type="evidence" value="ECO:0007669"/>
    <property type="project" value="UniProtKB-KW"/>
</dbReference>
<protein>
    <recommendedName>
        <fullName evidence="3">Cell wall synthesis protein Wag31</fullName>
    </recommendedName>
    <alternativeName>
        <fullName evidence="8">Antigen 84</fullName>
    </alternativeName>
</protein>
<keyword evidence="4" id="KW-0963">Cytoplasm</keyword>
<evidence type="ECO:0000256" key="9">
    <source>
        <dbReference type="SAM" id="Coils"/>
    </source>
</evidence>
<name>A0A8J3BX54_9ACTN</name>
<evidence type="ECO:0000256" key="2">
    <source>
        <dbReference type="ARBA" id="ARBA00009008"/>
    </source>
</evidence>
<reference evidence="11" key="2">
    <citation type="submission" date="2020-09" db="EMBL/GenBank/DDBJ databases">
        <authorList>
            <person name="Sun Q."/>
            <person name="Zhou Y."/>
        </authorList>
    </citation>
    <scope>NUCLEOTIDE SEQUENCE</scope>
    <source>
        <strain evidence="11">CGMCC 4.7299</strain>
    </source>
</reference>
<evidence type="ECO:0000256" key="6">
    <source>
        <dbReference type="ARBA" id="ARBA00023054"/>
    </source>
</evidence>
<dbReference type="Pfam" id="PF05103">
    <property type="entry name" value="DivIVA"/>
    <property type="match status" value="2"/>
</dbReference>
<evidence type="ECO:0000313" key="11">
    <source>
        <dbReference type="EMBL" id="GGK76764.1"/>
    </source>
</evidence>
<evidence type="ECO:0000256" key="4">
    <source>
        <dbReference type="ARBA" id="ARBA00022490"/>
    </source>
</evidence>
<dbReference type="EMBL" id="BMMX01000001">
    <property type="protein sequence ID" value="GGK76764.1"/>
    <property type="molecule type" value="Genomic_DNA"/>
</dbReference>
<accession>A0A8J3BX54</accession>
<dbReference type="InterPro" id="IPR019933">
    <property type="entry name" value="DivIVA_domain"/>
</dbReference>
<feature type="compositionally biased region" description="Polar residues" evidence="10">
    <location>
        <begin position="152"/>
        <end position="161"/>
    </location>
</feature>
<dbReference type="GO" id="GO:0005737">
    <property type="term" value="C:cytoplasm"/>
    <property type="evidence" value="ECO:0007669"/>
    <property type="project" value="UniProtKB-SubCell"/>
</dbReference>
<evidence type="ECO:0000256" key="7">
    <source>
        <dbReference type="ARBA" id="ARBA00023306"/>
    </source>
</evidence>
<evidence type="ECO:0000256" key="1">
    <source>
        <dbReference type="ARBA" id="ARBA00004496"/>
    </source>
</evidence>
<reference evidence="11" key="1">
    <citation type="journal article" date="2014" name="Int. J. Syst. Evol. Microbiol.">
        <title>Complete genome sequence of Corynebacterium casei LMG S-19264T (=DSM 44701T), isolated from a smear-ripened cheese.</title>
        <authorList>
            <consortium name="US DOE Joint Genome Institute (JGI-PGF)"/>
            <person name="Walter F."/>
            <person name="Albersmeier A."/>
            <person name="Kalinowski J."/>
            <person name="Ruckert C."/>
        </authorList>
    </citation>
    <scope>NUCLEOTIDE SEQUENCE</scope>
    <source>
        <strain evidence="11">CGMCC 4.7299</strain>
    </source>
</reference>
<feature type="region of interest" description="Disordered" evidence="10">
    <location>
        <begin position="152"/>
        <end position="187"/>
    </location>
</feature>
<evidence type="ECO:0000256" key="5">
    <source>
        <dbReference type="ARBA" id="ARBA00022618"/>
    </source>
</evidence>
<dbReference type="Proteomes" id="UP000656042">
    <property type="component" value="Unassembled WGS sequence"/>
</dbReference>
<comment type="caution">
    <text evidence="11">The sequence shown here is derived from an EMBL/GenBank/DDBJ whole genome shotgun (WGS) entry which is preliminary data.</text>
</comment>
<dbReference type="AlphaFoldDB" id="A0A8J3BX54"/>
<comment type="similarity">
    <text evidence="2">Belongs to the DivIVA family.</text>
</comment>
<organism evidence="11 12">
    <name type="scientific">Mangrovihabitans endophyticus</name>
    <dbReference type="NCBI Taxonomy" id="1751298"/>
    <lineage>
        <taxon>Bacteria</taxon>
        <taxon>Bacillati</taxon>
        <taxon>Actinomycetota</taxon>
        <taxon>Actinomycetes</taxon>
        <taxon>Micromonosporales</taxon>
        <taxon>Micromonosporaceae</taxon>
        <taxon>Mangrovihabitans</taxon>
    </lineage>
</organism>
<gene>
    <name evidence="11" type="ORF">GCM10012284_08400</name>
</gene>
<keyword evidence="12" id="KW-1185">Reference proteome</keyword>
<comment type="subcellular location">
    <subcellularLocation>
        <location evidence="1">Cytoplasm</location>
    </subcellularLocation>
</comment>
<dbReference type="RefSeq" id="WP_189077641.1">
    <property type="nucleotide sequence ID" value="NZ_BMMX01000001.1"/>
</dbReference>
<dbReference type="NCBIfam" id="TIGR03544">
    <property type="entry name" value="DivI1A_domain"/>
    <property type="match status" value="1"/>
</dbReference>
<feature type="region of interest" description="Disordered" evidence="10">
    <location>
        <begin position="1"/>
        <end position="21"/>
    </location>
</feature>
<evidence type="ECO:0000256" key="3">
    <source>
        <dbReference type="ARBA" id="ARBA00018787"/>
    </source>
</evidence>
<sequence>MPLTPADIHNMAFKRPPIGKRGYDEEEVDAFLDEVEQELIRLLEENSALLEQMQRGEAPGGGHGSSAMAMSAELSSLSAQLQRLQHERDRAEQNARGLQAQLEQGPAAGPAGQLPAGDGDERNARVLMMAQRTADDHMRDAHTEADALLSNARSKSEQITNEARRKAGSIESDAQREHTEAMNSLGARRSQLLGEIERLSRFAEGYQEALDSHITNQLRDLDNGGRPGLEAG</sequence>
<dbReference type="Gene3D" id="6.10.250.660">
    <property type="match status" value="1"/>
</dbReference>
<keyword evidence="5 11" id="KW-0132">Cell division</keyword>
<dbReference type="InterPro" id="IPR007793">
    <property type="entry name" value="DivIVA_fam"/>
</dbReference>
<proteinExistence type="inferred from homology"/>
<evidence type="ECO:0000313" key="12">
    <source>
        <dbReference type="Proteomes" id="UP000656042"/>
    </source>
</evidence>
<evidence type="ECO:0000256" key="8">
    <source>
        <dbReference type="ARBA" id="ARBA00031737"/>
    </source>
</evidence>
<keyword evidence="7" id="KW-0131">Cell cycle</keyword>
<feature type="coiled-coil region" evidence="9">
    <location>
        <begin position="32"/>
        <end position="101"/>
    </location>
</feature>
<dbReference type="PANTHER" id="PTHR35794:SF2">
    <property type="entry name" value="CELL DIVISION PROTEIN DIVIVA"/>
    <property type="match status" value="1"/>
</dbReference>
<keyword evidence="6 9" id="KW-0175">Coiled coil</keyword>